<evidence type="ECO:0000259" key="1">
    <source>
        <dbReference type="Pfam" id="PF07045"/>
    </source>
</evidence>
<evidence type="ECO:0000313" key="2">
    <source>
        <dbReference type="EMBL" id="GGN03930.1"/>
    </source>
</evidence>
<feature type="domain" description="DUF1330" evidence="1">
    <location>
        <begin position="8"/>
        <end position="90"/>
    </location>
</feature>
<dbReference type="InterPro" id="IPR011008">
    <property type="entry name" value="Dimeric_a/b-barrel"/>
</dbReference>
<dbReference type="EMBL" id="BMNC01000006">
    <property type="protein sequence ID" value="GGN03930.1"/>
    <property type="molecule type" value="Genomic_DNA"/>
</dbReference>
<keyword evidence="3" id="KW-1185">Reference proteome</keyword>
<dbReference type="Pfam" id="PF07045">
    <property type="entry name" value="DUF1330"/>
    <property type="match status" value="1"/>
</dbReference>
<dbReference type="InterPro" id="IPR010753">
    <property type="entry name" value="DUF1330"/>
</dbReference>
<accession>A0ABQ2I8W2</accession>
<reference evidence="3" key="1">
    <citation type="journal article" date="2019" name="Int. J. Syst. Evol. Microbiol.">
        <title>The Global Catalogue of Microorganisms (GCM) 10K type strain sequencing project: providing services to taxonomists for standard genome sequencing and annotation.</title>
        <authorList>
            <consortium name="The Broad Institute Genomics Platform"/>
            <consortium name="The Broad Institute Genome Sequencing Center for Infectious Disease"/>
            <person name="Wu L."/>
            <person name="Ma J."/>
        </authorList>
    </citation>
    <scope>NUCLEOTIDE SEQUENCE [LARGE SCALE GENOMIC DNA]</scope>
    <source>
        <strain evidence="3">CGMCC 4.7319</strain>
    </source>
</reference>
<dbReference type="RefSeq" id="WP_189157096.1">
    <property type="nucleotide sequence ID" value="NZ_BMNC01000006.1"/>
</dbReference>
<dbReference type="Gene3D" id="3.30.70.100">
    <property type="match status" value="1"/>
</dbReference>
<protein>
    <recommendedName>
        <fullName evidence="1">DUF1330 domain-containing protein</fullName>
    </recommendedName>
</protein>
<dbReference type="PANTHER" id="PTHR41521:SF4">
    <property type="entry name" value="BLR0684 PROTEIN"/>
    <property type="match status" value="1"/>
</dbReference>
<sequence length="99" mass="11186">MPTLVLGNIVAVHDQAGLDEYRRRVMSTVEPFGGRFFLRGAEIDVLEGDWRPGHVSVLEFPSADHARRWYRSPAYQELVEVRSGVDLELVVFDGEGDRA</sequence>
<name>A0ABQ2I8W2_9PSEU</name>
<dbReference type="PANTHER" id="PTHR41521">
    <property type="match status" value="1"/>
</dbReference>
<dbReference type="SUPFAM" id="SSF54909">
    <property type="entry name" value="Dimeric alpha+beta barrel"/>
    <property type="match status" value="1"/>
</dbReference>
<dbReference type="Proteomes" id="UP000597656">
    <property type="component" value="Unassembled WGS sequence"/>
</dbReference>
<gene>
    <name evidence="2" type="ORF">GCM10011609_48840</name>
</gene>
<proteinExistence type="predicted"/>
<organism evidence="2 3">
    <name type="scientific">Lentzea pudingi</name>
    <dbReference type="NCBI Taxonomy" id="1789439"/>
    <lineage>
        <taxon>Bacteria</taxon>
        <taxon>Bacillati</taxon>
        <taxon>Actinomycetota</taxon>
        <taxon>Actinomycetes</taxon>
        <taxon>Pseudonocardiales</taxon>
        <taxon>Pseudonocardiaceae</taxon>
        <taxon>Lentzea</taxon>
    </lineage>
</organism>
<comment type="caution">
    <text evidence="2">The sequence shown here is derived from an EMBL/GenBank/DDBJ whole genome shotgun (WGS) entry which is preliminary data.</text>
</comment>
<evidence type="ECO:0000313" key="3">
    <source>
        <dbReference type="Proteomes" id="UP000597656"/>
    </source>
</evidence>